<name>A0A4P8QXJ0_9GAMM</name>
<protein>
    <submittedName>
        <fullName evidence="9">Threonine/homoserine exporter RhtA</fullName>
    </submittedName>
</protein>
<dbReference type="PANTHER" id="PTHR22911">
    <property type="entry name" value="ACYL-MALONYL CONDENSING ENZYME-RELATED"/>
    <property type="match status" value="1"/>
</dbReference>
<feature type="domain" description="EamA" evidence="8">
    <location>
        <begin position="147"/>
        <end position="278"/>
    </location>
</feature>
<dbReference type="EMBL" id="CP034035">
    <property type="protein sequence ID" value="QCR10340.1"/>
    <property type="molecule type" value="Genomic_DNA"/>
</dbReference>
<keyword evidence="10" id="KW-1185">Reference proteome</keyword>
<comment type="subcellular location">
    <subcellularLocation>
        <location evidence="1">Cell membrane</location>
        <topology evidence="1">Multi-pass membrane protein</topology>
    </subcellularLocation>
</comment>
<accession>A0A4P8QXJ0</accession>
<proteinExistence type="inferred from homology"/>
<dbReference type="SUPFAM" id="SSF103481">
    <property type="entry name" value="Multidrug resistance efflux transporter EmrE"/>
    <property type="match status" value="1"/>
</dbReference>
<feature type="transmembrane region" description="Helical" evidence="7">
    <location>
        <begin position="94"/>
        <end position="114"/>
    </location>
</feature>
<gene>
    <name evidence="9" type="primary">rhtA</name>
    <name evidence="9" type="ORF">EH207_10650</name>
</gene>
<feature type="transmembrane region" description="Helical" evidence="7">
    <location>
        <begin position="144"/>
        <end position="165"/>
    </location>
</feature>
<feature type="transmembrane region" description="Helical" evidence="7">
    <location>
        <begin position="202"/>
        <end position="224"/>
    </location>
</feature>
<dbReference type="OrthoDB" id="9815120at2"/>
<keyword evidence="4 7" id="KW-0812">Transmembrane</keyword>
<keyword evidence="3" id="KW-1003">Cell membrane</keyword>
<evidence type="ECO:0000313" key="10">
    <source>
        <dbReference type="Proteomes" id="UP000299580"/>
    </source>
</evidence>
<evidence type="ECO:0000313" key="9">
    <source>
        <dbReference type="EMBL" id="QCR10340.1"/>
    </source>
</evidence>
<dbReference type="NCBIfam" id="NF007823">
    <property type="entry name" value="PRK10532.1"/>
    <property type="match status" value="1"/>
</dbReference>
<feature type="transmembrane region" description="Helical" evidence="7">
    <location>
        <begin position="177"/>
        <end position="196"/>
    </location>
</feature>
<dbReference type="KEGG" id="brb:EH207_10650"/>
<evidence type="ECO:0000256" key="3">
    <source>
        <dbReference type="ARBA" id="ARBA00022475"/>
    </source>
</evidence>
<evidence type="ECO:0000256" key="4">
    <source>
        <dbReference type="ARBA" id="ARBA00022692"/>
    </source>
</evidence>
<feature type="transmembrane region" description="Helical" evidence="7">
    <location>
        <begin position="71"/>
        <end position="88"/>
    </location>
</feature>
<dbReference type="Pfam" id="PF00892">
    <property type="entry name" value="EamA"/>
    <property type="match status" value="1"/>
</dbReference>
<dbReference type="RefSeq" id="WP_137715326.1">
    <property type="nucleotide sequence ID" value="NZ_CP034035.1"/>
</dbReference>
<dbReference type="InterPro" id="IPR037185">
    <property type="entry name" value="EmrE-like"/>
</dbReference>
<feature type="transmembrane region" description="Helical" evidence="7">
    <location>
        <begin position="121"/>
        <end position="138"/>
    </location>
</feature>
<dbReference type="PANTHER" id="PTHR22911:SF37">
    <property type="entry name" value="THREONINE_HOMOSERINE EXPORTER RHTA"/>
    <property type="match status" value="1"/>
</dbReference>
<dbReference type="GO" id="GO:0015565">
    <property type="term" value="F:threonine efflux transmembrane transporter activity"/>
    <property type="evidence" value="ECO:0007669"/>
    <property type="project" value="TreeGrafter"/>
</dbReference>
<feature type="transmembrane region" description="Helical" evidence="7">
    <location>
        <begin position="41"/>
        <end position="59"/>
    </location>
</feature>
<comment type="similarity">
    <text evidence="2">Belongs to the EamA transporter family.</text>
</comment>
<feature type="transmembrane region" description="Helical" evidence="7">
    <location>
        <begin position="262"/>
        <end position="282"/>
    </location>
</feature>
<evidence type="ECO:0000256" key="6">
    <source>
        <dbReference type="ARBA" id="ARBA00023136"/>
    </source>
</evidence>
<feature type="transmembrane region" description="Helical" evidence="7">
    <location>
        <begin position="236"/>
        <end position="256"/>
    </location>
</feature>
<reference evidence="9 10" key="1">
    <citation type="submission" date="2018-11" db="EMBL/GenBank/DDBJ databases">
        <title>Genome sequences of Brenneria nigrifluens and Brenneria rubrifaciens.</title>
        <authorList>
            <person name="Poret-Peterson A.T."/>
            <person name="McClean A.E."/>
            <person name="Kluepfel D.A."/>
        </authorList>
    </citation>
    <scope>NUCLEOTIDE SEQUENCE [LARGE SCALE GENOMIC DNA]</scope>
    <source>
        <strain evidence="9 10">6D370</strain>
    </source>
</reference>
<evidence type="ECO:0000256" key="1">
    <source>
        <dbReference type="ARBA" id="ARBA00004651"/>
    </source>
</evidence>
<organism evidence="9 10">
    <name type="scientific">Brenneria rubrifaciens</name>
    <dbReference type="NCBI Taxonomy" id="55213"/>
    <lineage>
        <taxon>Bacteria</taxon>
        <taxon>Pseudomonadati</taxon>
        <taxon>Pseudomonadota</taxon>
        <taxon>Gammaproteobacteria</taxon>
        <taxon>Enterobacterales</taxon>
        <taxon>Pectobacteriaceae</taxon>
        <taxon>Brenneria</taxon>
    </lineage>
</organism>
<keyword evidence="6 7" id="KW-0472">Membrane</keyword>
<dbReference type="Proteomes" id="UP000299580">
    <property type="component" value="Chromosome"/>
</dbReference>
<dbReference type="AlphaFoldDB" id="A0A4P8QXJ0"/>
<evidence type="ECO:0000256" key="2">
    <source>
        <dbReference type="ARBA" id="ARBA00007362"/>
    </source>
</evidence>
<keyword evidence="5 7" id="KW-1133">Transmembrane helix</keyword>
<evidence type="ECO:0000256" key="5">
    <source>
        <dbReference type="ARBA" id="ARBA00022989"/>
    </source>
</evidence>
<evidence type="ECO:0000256" key="7">
    <source>
        <dbReference type="SAM" id="Phobius"/>
    </source>
</evidence>
<evidence type="ECO:0000259" key="8">
    <source>
        <dbReference type="Pfam" id="PF00892"/>
    </source>
</evidence>
<dbReference type="GO" id="GO:0005886">
    <property type="term" value="C:plasma membrane"/>
    <property type="evidence" value="ECO:0007669"/>
    <property type="project" value="TreeGrafter"/>
</dbReference>
<dbReference type="InterPro" id="IPR000620">
    <property type="entry name" value="EamA_dom"/>
</dbReference>
<sequence>MTLSSPRVSILLSVLLLIVSMVSVQSGAALAKSLFPVIGAPGITALRLGIGTLILCAIFKPWRVRFNSNRLPLIVYGLTLGGMNFLFYLSLRTIPLGIAVALEFIGPLTVAMSLSRRLIDFLWVILTMLGLWFLLPLGRDTGNIEMTGVLCALGAGTCWALYILYGKKAGLNHGSGTVAIGSLIAAIIFCPIGIIYSEPALFSLSILPLGIAVAILSTALPYSLEMLALTRLPARSFSTLMSMEPAMAAISGLLFLNEHLSFIQWIALLFIITASIGTTMTIKTATPLKDKNNRTA</sequence>